<keyword evidence="1" id="KW-0472">Membrane</keyword>
<feature type="transmembrane region" description="Helical" evidence="1">
    <location>
        <begin position="157"/>
        <end position="180"/>
    </location>
</feature>
<sequence>MTVPDQPPQTGIKRSNTIVSSTGRILRSPSITAATNFLQHPNPNPPGGVWQATGTAIAYALNITDVESAEPTNVYSASRSTTQDGRIVRRATAPAISMRGASQQEHFTSTESETASVERLISAGGHSDERIPAPEESWRRTVRNLSVATWAFIKTPIGLFIAIYGLNVVAWGAMLFFLMLNVGSMSKEKKKEWIEIDSQVLNALFCLTSWGLAPWRCRDMYWLLVWRVGSSDSRRSTRAIMRLAARNETWFRVRVPEGSSDEEEEEEMKMPLRNTRVRRVAPPTKPWKMDFVVVNLLLNSLFQVGMATFMWLYNRHNRPGFAVGLFMGLGCFSAMMAGGMSWWEGRKVKLMERPRGDVEGW</sequence>
<dbReference type="STRING" id="1448320.A0A319D6R5"/>
<evidence type="ECO:0000313" key="3">
    <source>
        <dbReference type="Proteomes" id="UP000247810"/>
    </source>
</evidence>
<feature type="transmembrane region" description="Helical" evidence="1">
    <location>
        <begin position="319"/>
        <end position="343"/>
    </location>
</feature>
<gene>
    <name evidence="2" type="ORF">BO71DRAFT_402348</name>
</gene>
<dbReference type="EMBL" id="KZ825990">
    <property type="protein sequence ID" value="PYH90247.1"/>
    <property type="molecule type" value="Genomic_DNA"/>
</dbReference>
<dbReference type="VEuPathDB" id="FungiDB:BO71DRAFT_402348"/>
<evidence type="ECO:0000256" key="1">
    <source>
        <dbReference type="SAM" id="Phobius"/>
    </source>
</evidence>
<dbReference type="PANTHER" id="PTHR35872">
    <property type="entry name" value="INTEGRAL MEMBRANE PROTEIN (AFU_ORTHOLOGUE AFUA_5G07110)"/>
    <property type="match status" value="1"/>
</dbReference>
<dbReference type="Pfam" id="PF11204">
    <property type="entry name" value="DUF2985"/>
    <property type="match status" value="1"/>
</dbReference>
<name>A0A319D6R5_9EURO</name>
<reference evidence="2 3" key="1">
    <citation type="submission" date="2018-02" db="EMBL/GenBank/DDBJ databases">
        <title>The genomes of Aspergillus section Nigri reveals drivers in fungal speciation.</title>
        <authorList>
            <consortium name="DOE Joint Genome Institute"/>
            <person name="Vesth T.C."/>
            <person name="Nybo J."/>
            <person name="Theobald S."/>
            <person name="Brandl J."/>
            <person name="Frisvad J.C."/>
            <person name="Nielsen K.F."/>
            <person name="Lyhne E.K."/>
            <person name="Kogle M.E."/>
            <person name="Kuo A."/>
            <person name="Riley R."/>
            <person name="Clum A."/>
            <person name="Nolan M."/>
            <person name="Lipzen A."/>
            <person name="Salamov A."/>
            <person name="Henrissat B."/>
            <person name="Wiebenga A."/>
            <person name="De vries R.P."/>
            <person name="Grigoriev I.V."/>
            <person name="Mortensen U.H."/>
            <person name="Andersen M.R."/>
            <person name="Baker S.E."/>
        </authorList>
    </citation>
    <scope>NUCLEOTIDE SEQUENCE [LARGE SCALE GENOMIC DNA]</scope>
    <source>
        <strain evidence="2 3">CBS 707.79</strain>
    </source>
</reference>
<organism evidence="2 3">
    <name type="scientific">Aspergillus ellipticus CBS 707.79</name>
    <dbReference type="NCBI Taxonomy" id="1448320"/>
    <lineage>
        <taxon>Eukaryota</taxon>
        <taxon>Fungi</taxon>
        <taxon>Dikarya</taxon>
        <taxon>Ascomycota</taxon>
        <taxon>Pezizomycotina</taxon>
        <taxon>Eurotiomycetes</taxon>
        <taxon>Eurotiomycetidae</taxon>
        <taxon>Eurotiales</taxon>
        <taxon>Aspergillaceae</taxon>
        <taxon>Aspergillus</taxon>
        <taxon>Aspergillus subgen. Circumdati</taxon>
    </lineage>
</organism>
<keyword evidence="1" id="KW-1133">Transmembrane helix</keyword>
<keyword evidence="1" id="KW-0812">Transmembrane</keyword>
<dbReference type="AlphaFoldDB" id="A0A319D6R5"/>
<dbReference type="Proteomes" id="UP000247810">
    <property type="component" value="Unassembled WGS sequence"/>
</dbReference>
<protein>
    <submittedName>
        <fullName evidence="2">Uncharacterized protein</fullName>
    </submittedName>
</protein>
<feature type="transmembrane region" description="Helical" evidence="1">
    <location>
        <begin position="291"/>
        <end position="313"/>
    </location>
</feature>
<dbReference type="InterPro" id="IPR021369">
    <property type="entry name" value="DUF2985"/>
</dbReference>
<dbReference type="PANTHER" id="PTHR35872:SF1">
    <property type="entry name" value="ALPHA-L-RHAMNOSIDASE C"/>
    <property type="match status" value="1"/>
</dbReference>
<accession>A0A319D6R5</accession>
<evidence type="ECO:0000313" key="2">
    <source>
        <dbReference type="EMBL" id="PYH90247.1"/>
    </source>
</evidence>
<proteinExistence type="predicted"/>
<keyword evidence="3" id="KW-1185">Reference proteome</keyword>
<dbReference type="OrthoDB" id="6407410at2759"/>